<comment type="caution">
    <text evidence="1">The sequence shown here is derived from an EMBL/GenBank/DDBJ whole genome shotgun (WGS) entry which is preliminary data.</text>
</comment>
<sequence>MREVHASESQRFLIRLQQRKTENRDSLACASCLYSQLCSSWKMSRLHNRELEKVCKPHRDGCVDYEMIEGNSPQTGNDYSTGVSVTQSRPKNASLLCGFLPTNSTRNT</sequence>
<organism evidence="1 2">
    <name type="scientific">Rubripirellula tenax</name>
    <dbReference type="NCBI Taxonomy" id="2528015"/>
    <lineage>
        <taxon>Bacteria</taxon>
        <taxon>Pseudomonadati</taxon>
        <taxon>Planctomycetota</taxon>
        <taxon>Planctomycetia</taxon>
        <taxon>Pirellulales</taxon>
        <taxon>Pirellulaceae</taxon>
        <taxon>Rubripirellula</taxon>
    </lineage>
</organism>
<name>A0A5C6FKZ5_9BACT</name>
<accession>A0A5C6FKZ5</accession>
<dbReference type="EMBL" id="SJPW01000001">
    <property type="protein sequence ID" value="TWU60464.1"/>
    <property type="molecule type" value="Genomic_DNA"/>
</dbReference>
<protein>
    <submittedName>
        <fullName evidence="1">Uncharacterized protein</fullName>
    </submittedName>
</protein>
<reference evidence="1 2" key="1">
    <citation type="submission" date="2019-02" db="EMBL/GenBank/DDBJ databases">
        <title>Deep-cultivation of Planctomycetes and their phenomic and genomic characterization uncovers novel biology.</title>
        <authorList>
            <person name="Wiegand S."/>
            <person name="Jogler M."/>
            <person name="Boedeker C."/>
            <person name="Pinto D."/>
            <person name="Vollmers J."/>
            <person name="Rivas-Marin E."/>
            <person name="Kohn T."/>
            <person name="Peeters S.H."/>
            <person name="Heuer A."/>
            <person name="Rast P."/>
            <person name="Oberbeckmann S."/>
            <person name="Bunk B."/>
            <person name="Jeske O."/>
            <person name="Meyerdierks A."/>
            <person name="Storesund J.E."/>
            <person name="Kallscheuer N."/>
            <person name="Luecker S."/>
            <person name="Lage O.M."/>
            <person name="Pohl T."/>
            <person name="Merkel B.J."/>
            <person name="Hornburger P."/>
            <person name="Mueller R.-W."/>
            <person name="Bruemmer F."/>
            <person name="Labrenz M."/>
            <person name="Spormann A.M."/>
            <person name="Op Den Camp H."/>
            <person name="Overmann J."/>
            <person name="Amann R."/>
            <person name="Jetten M.S.M."/>
            <person name="Mascher T."/>
            <person name="Medema M.H."/>
            <person name="Devos D.P."/>
            <person name="Kaster A.-K."/>
            <person name="Ovreas L."/>
            <person name="Rohde M."/>
            <person name="Galperin M.Y."/>
            <person name="Jogler C."/>
        </authorList>
    </citation>
    <scope>NUCLEOTIDE SEQUENCE [LARGE SCALE GENOMIC DNA]</scope>
    <source>
        <strain evidence="1 2">Poly51</strain>
    </source>
</reference>
<keyword evidence="2" id="KW-1185">Reference proteome</keyword>
<evidence type="ECO:0000313" key="1">
    <source>
        <dbReference type="EMBL" id="TWU60464.1"/>
    </source>
</evidence>
<dbReference type="AlphaFoldDB" id="A0A5C6FKZ5"/>
<dbReference type="Proteomes" id="UP000318288">
    <property type="component" value="Unassembled WGS sequence"/>
</dbReference>
<evidence type="ECO:0000313" key="2">
    <source>
        <dbReference type="Proteomes" id="UP000318288"/>
    </source>
</evidence>
<proteinExistence type="predicted"/>
<gene>
    <name evidence="1" type="ORF">Poly51_07400</name>
</gene>